<name>B7Q1H1_IXOSC</name>
<dbReference type="InParanoid" id="B7Q1H1"/>
<dbReference type="STRING" id="6945.B7Q1H1"/>
<dbReference type="Proteomes" id="UP000001555">
    <property type="component" value="Unassembled WGS sequence"/>
</dbReference>
<dbReference type="AlphaFoldDB" id="B7Q1H1"/>
<dbReference type="EMBL" id="ABJB010922539">
    <property type="status" value="NOT_ANNOTATED_CDS"/>
    <property type="molecule type" value="Genomic_DNA"/>
</dbReference>
<protein>
    <recommendedName>
        <fullName evidence="4">PiggyBac transposable element-derived protein domain-containing protein</fullName>
    </recommendedName>
</protein>
<sequence length="97" mass="11104">MKEVVNKCNETLQNPELVPDCNHTMGGVDKNDQNLFYYRSPHQQKVFYKNIFRHLVDMAVLHAFILLKKESGGKDAHLDFRMSLVEALTAENVQPGS</sequence>
<accession>B7Q1H1</accession>
<dbReference type="EMBL" id="DS837710">
    <property type="protein sequence ID" value="EEC12693.1"/>
    <property type="molecule type" value="Genomic_DNA"/>
</dbReference>
<proteinExistence type="predicted"/>
<keyword evidence="3" id="KW-1185">Reference proteome</keyword>
<dbReference type="PANTHER" id="PTHR46599:SF3">
    <property type="entry name" value="PIGGYBAC TRANSPOSABLE ELEMENT-DERIVED PROTEIN 4"/>
    <property type="match status" value="1"/>
</dbReference>
<dbReference type="HOGENOM" id="CLU_2348992_0_0_1"/>
<dbReference type="EnsemblMetazoa" id="ISCW020536-RA">
    <property type="protein sequence ID" value="ISCW020536-PA"/>
    <property type="gene ID" value="ISCW020536"/>
</dbReference>
<dbReference type="PANTHER" id="PTHR46599">
    <property type="entry name" value="PIGGYBAC TRANSPOSABLE ELEMENT-DERIVED PROTEIN 4"/>
    <property type="match status" value="1"/>
</dbReference>
<evidence type="ECO:0000313" key="2">
    <source>
        <dbReference type="EnsemblMetazoa" id="ISCW020536-PA"/>
    </source>
</evidence>
<evidence type="ECO:0008006" key="4">
    <source>
        <dbReference type="Google" id="ProtNLM"/>
    </source>
</evidence>
<dbReference type="VEuPathDB" id="VectorBase:ISCI020536"/>
<reference evidence="2" key="2">
    <citation type="submission" date="2020-05" db="UniProtKB">
        <authorList>
            <consortium name="EnsemblMetazoa"/>
        </authorList>
    </citation>
    <scope>IDENTIFICATION</scope>
    <source>
        <strain evidence="2">wikel</strain>
    </source>
</reference>
<evidence type="ECO:0000313" key="1">
    <source>
        <dbReference type="EMBL" id="EEC12693.1"/>
    </source>
</evidence>
<organism>
    <name type="scientific">Ixodes scapularis</name>
    <name type="common">Black-legged tick</name>
    <name type="synonym">Deer tick</name>
    <dbReference type="NCBI Taxonomy" id="6945"/>
    <lineage>
        <taxon>Eukaryota</taxon>
        <taxon>Metazoa</taxon>
        <taxon>Ecdysozoa</taxon>
        <taxon>Arthropoda</taxon>
        <taxon>Chelicerata</taxon>
        <taxon>Arachnida</taxon>
        <taxon>Acari</taxon>
        <taxon>Parasitiformes</taxon>
        <taxon>Ixodida</taxon>
        <taxon>Ixodoidea</taxon>
        <taxon>Ixodidae</taxon>
        <taxon>Ixodinae</taxon>
        <taxon>Ixodes</taxon>
    </lineage>
</organism>
<reference evidence="1 3" key="1">
    <citation type="submission" date="2008-03" db="EMBL/GenBank/DDBJ databases">
        <title>Annotation of Ixodes scapularis.</title>
        <authorList>
            <consortium name="Ixodes scapularis Genome Project Consortium"/>
            <person name="Caler E."/>
            <person name="Hannick L.I."/>
            <person name="Bidwell S."/>
            <person name="Joardar V."/>
            <person name="Thiagarajan M."/>
            <person name="Amedeo P."/>
            <person name="Galinsky K.J."/>
            <person name="Schobel S."/>
            <person name="Inman J."/>
            <person name="Hostetler J."/>
            <person name="Miller J."/>
            <person name="Hammond M."/>
            <person name="Megy K."/>
            <person name="Lawson D."/>
            <person name="Kodira C."/>
            <person name="Sutton G."/>
            <person name="Meyer J."/>
            <person name="Hill C.A."/>
            <person name="Birren B."/>
            <person name="Nene V."/>
            <person name="Collins F."/>
            <person name="Alarcon-Chaidez F."/>
            <person name="Wikel S."/>
            <person name="Strausberg R."/>
        </authorList>
    </citation>
    <scope>NUCLEOTIDE SEQUENCE [LARGE SCALE GENOMIC DNA]</scope>
    <source>
        <strain evidence="3">Wikel</strain>
        <strain evidence="1">Wikel colony</strain>
    </source>
</reference>
<dbReference type="PaxDb" id="6945-B7Q1H1"/>
<evidence type="ECO:0000313" key="3">
    <source>
        <dbReference type="Proteomes" id="UP000001555"/>
    </source>
</evidence>
<dbReference type="VEuPathDB" id="VectorBase:ISCW020536"/>
<gene>
    <name evidence="1" type="ORF">IscW_ISCW020536</name>
</gene>